<dbReference type="PANTHER" id="PTHR19353">
    <property type="entry name" value="FATTY ACID DESATURASE 2"/>
    <property type="match status" value="1"/>
</dbReference>
<keyword evidence="6" id="KW-0479">Metal-binding</keyword>
<dbReference type="EMBL" id="LGRX02033109">
    <property type="protein sequence ID" value="KAK3242869.1"/>
    <property type="molecule type" value="Genomic_DNA"/>
</dbReference>
<protein>
    <recommendedName>
        <fullName evidence="12">Fatty acid desaturase domain-containing protein</fullName>
    </recommendedName>
</protein>
<evidence type="ECO:0000256" key="4">
    <source>
        <dbReference type="ARBA" id="ARBA00022617"/>
    </source>
</evidence>
<proteinExistence type="inferred from homology"/>
<gene>
    <name evidence="13" type="ORF">CYMTET_47445</name>
</gene>
<comment type="caution">
    <text evidence="13">The sequence shown here is derived from an EMBL/GenBank/DDBJ whole genome shotgun (WGS) entry which is preliminary data.</text>
</comment>
<comment type="subcellular location">
    <subcellularLocation>
        <location evidence="1">Membrane</location>
        <topology evidence="1">Multi-pass membrane protein</topology>
    </subcellularLocation>
</comment>
<evidence type="ECO:0000313" key="14">
    <source>
        <dbReference type="Proteomes" id="UP001190700"/>
    </source>
</evidence>
<sequence length="487" mass="55408">MTATSKGSDSRTSISPEKFKELRIKVKFRVKAVLASPAPAERAPGSLLGDDLPYLEPGEATWGPDAPKYVAEWRRNLDLKAWGQEMRELERELKAEQGDEDVSHLKGVLFWSNVCYFSGLALAGVCNPMAGNPIAAFLISTAIFCRWTMVGHHSSHGGYNSQQVEEGGEFGRFHRKAFAKGPLRRVVDWLDWMLPEAWDVEHNNLHHYKLGEVGDPDLVERNLQDIRKQNIPKPLKYVQVAALMLMWKWFYYAPNTLKEMNLWERERAEKNPKRYEMKEKIFTVEPGHSASIVTTVIELFKGNVRPIVAMTKVLAPFAFFHYVLCPLPFYLLGGPQLGAIALANMVLADIITNVHSFIVIATNHCGRDVYRFDTTVAPKSDEFYLRAVIGSANFRTAYTTPGRPEGKPSGVLGNINDFMHGWLNYQIEHHMFPDMSMLSYQKAMPRVKEACERHGVPYVQESVWIRLKRTTSIMVGSENMLQWERGM</sequence>
<keyword evidence="9" id="KW-0408">Iron</keyword>
<comment type="similarity">
    <text evidence="3">Belongs to the fatty acid desaturase type 1 family.</text>
</comment>
<keyword evidence="10" id="KW-0443">Lipid metabolism</keyword>
<evidence type="ECO:0000256" key="3">
    <source>
        <dbReference type="ARBA" id="ARBA00009295"/>
    </source>
</evidence>
<evidence type="ECO:0000259" key="12">
    <source>
        <dbReference type="Pfam" id="PF00487"/>
    </source>
</evidence>
<accession>A0AAE0BVQ2</accession>
<dbReference type="GO" id="GO:0016717">
    <property type="term" value="F:oxidoreductase activity, acting on paired donors, with oxidation of a pair of donors resulting in the reduction of molecular oxygen to two molecules of water"/>
    <property type="evidence" value="ECO:0007669"/>
    <property type="project" value="TreeGrafter"/>
</dbReference>
<evidence type="ECO:0000256" key="6">
    <source>
        <dbReference type="ARBA" id="ARBA00022723"/>
    </source>
</evidence>
<dbReference type="Pfam" id="PF00487">
    <property type="entry name" value="FA_desaturase"/>
    <property type="match status" value="1"/>
</dbReference>
<evidence type="ECO:0000256" key="2">
    <source>
        <dbReference type="ARBA" id="ARBA00005189"/>
    </source>
</evidence>
<evidence type="ECO:0000256" key="1">
    <source>
        <dbReference type="ARBA" id="ARBA00004141"/>
    </source>
</evidence>
<dbReference type="GO" id="GO:0016020">
    <property type="term" value="C:membrane"/>
    <property type="evidence" value="ECO:0007669"/>
    <property type="project" value="UniProtKB-SubCell"/>
</dbReference>
<keyword evidence="11" id="KW-0472">Membrane</keyword>
<keyword evidence="8" id="KW-0560">Oxidoreductase</keyword>
<evidence type="ECO:0000313" key="13">
    <source>
        <dbReference type="EMBL" id="KAK3242869.1"/>
    </source>
</evidence>
<dbReference type="AlphaFoldDB" id="A0AAE0BVQ2"/>
<name>A0AAE0BVQ2_9CHLO</name>
<dbReference type="InterPro" id="IPR012171">
    <property type="entry name" value="Fatty_acid_desaturase"/>
</dbReference>
<comment type="pathway">
    <text evidence="2">Lipid metabolism.</text>
</comment>
<keyword evidence="4" id="KW-0349">Heme</keyword>
<reference evidence="13 14" key="1">
    <citation type="journal article" date="2015" name="Genome Biol. Evol.">
        <title>Comparative Genomics of a Bacterivorous Green Alga Reveals Evolutionary Causalities and Consequences of Phago-Mixotrophic Mode of Nutrition.</title>
        <authorList>
            <person name="Burns J.A."/>
            <person name="Paasch A."/>
            <person name="Narechania A."/>
            <person name="Kim E."/>
        </authorList>
    </citation>
    <scope>NUCLEOTIDE SEQUENCE [LARGE SCALE GENOMIC DNA]</scope>
    <source>
        <strain evidence="13 14">PLY_AMNH</strain>
    </source>
</reference>
<dbReference type="GO" id="GO:0046872">
    <property type="term" value="F:metal ion binding"/>
    <property type="evidence" value="ECO:0007669"/>
    <property type="project" value="UniProtKB-KW"/>
</dbReference>
<dbReference type="PANTHER" id="PTHR19353:SF30">
    <property type="entry name" value="DELTA 8-(E)-SPHINGOLIPID DESATURASE"/>
    <property type="match status" value="1"/>
</dbReference>
<dbReference type="GO" id="GO:0006629">
    <property type="term" value="P:lipid metabolic process"/>
    <property type="evidence" value="ECO:0007669"/>
    <property type="project" value="UniProtKB-KW"/>
</dbReference>
<feature type="domain" description="Fatty acid desaturase" evidence="12">
    <location>
        <begin position="136"/>
        <end position="460"/>
    </location>
</feature>
<organism evidence="13 14">
    <name type="scientific">Cymbomonas tetramitiformis</name>
    <dbReference type="NCBI Taxonomy" id="36881"/>
    <lineage>
        <taxon>Eukaryota</taxon>
        <taxon>Viridiplantae</taxon>
        <taxon>Chlorophyta</taxon>
        <taxon>Pyramimonadophyceae</taxon>
        <taxon>Pyramimonadales</taxon>
        <taxon>Pyramimonadaceae</taxon>
        <taxon>Cymbomonas</taxon>
    </lineage>
</organism>
<keyword evidence="14" id="KW-1185">Reference proteome</keyword>
<evidence type="ECO:0000256" key="10">
    <source>
        <dbReference type="ARBA" id="ARBA00023098"/>
    </source>
</evidence>
<evidence type="ECO:0000256" key="7">
    <source>
        <dbReference type="ARBA" id="ARBA00022989"/>
    </source>
</evidence>
<keyword evidence="7" id="KW-1133">Transmembrane helix</keyword>
<evidence type="ECO:0000256" key="11">
    <source>
        <dbReference type="ARBA" id="ARBA00023136"/>
    </source>
</evidence>
<dbReference type="InterPro" id="IPR005804">
    <property type="entry name" value="FA_desaturase_dom"/>
</dbReference>
<evidence type="ECO:0000256" key="5">
    <source>
        <dbReference type="ARBA" id="ARBA00022692"/>
    </source>
</evidence>
<dbReference type="Proteomes" id="UP001190700">
    <property type="component" value="Unassembled WGS sequence"/>
</dbReference>
<evidence type="ECO:0000256" key="8">
    <source>
        <dbReference type="ARBA" id="ARBA00023002"/>
    </source>
</evidence>
<evidence type="ECO:0000256" key="9">
    <source>
        <dbReference type="ARBA" id="ARBA00023004"/>
    </source>
</evidence>
<keyword evidence="5" id="KW-0812">Transmembrane</keyword>